<accession>A0A7S0Q9F4</accession>
<dbReference type="AlphaFoldDB" id="A0A7S0Q9F4"/>
<dbReference type="GO" id="GO:0012505">
    <property type="term" value="C:endomembrane system"/>
    <property type="evidence" value="ECO:0007669"/>
    <property type="project" value="UniProtKB-SubCell"/>
</dbReference>
<dbReference type="InterPro" id="IPR021109">
    <property type="entry name" value="Peptidase_aspartic_dom_sf"/>
</dbReference>
<feature type="active site" evidence="9">
    <location>
        <position position="61"/>
    </location>
</feature>
<evidence type="ECO:0000256" key="6">
    <source>
        <dbReference type="ARBA" id="ARBA00022989"/>
    </source>
</evidence>
<dbReference type="InterPro" id="IPR001969">
    <property type="entry name" value="Aspartic_peptidase_AS"/>
</dbReference>
<feature type="active site" evidence="9">
    <location>
        <position position="281"/>
    </location>
</feature>
<gene>
    <name evidence="14" type="ORF">CPEL01642_LOCUS20932</name>
</gene>
<evidence type="ECO:0000256" key="10">
    <source>
        <dbReference type="PIRSR" id="PIRSR601461-2"/>
    </source>
</evidence>
<dbReference type="Pfam" id="PF14541">
    <property type="entry name" value="TAXi_C"/>
    <property type="match status" value="1"/>
</dbReference>
<dbReference type="InterPro" id="IPR033121">
    <property type="entry name" value="PEPTIDASE_A1"/>
</dbReference>
<evidence type="ECO:0000256" key="8">
    <source>
        <dbReference type="ARBA" id="ARBA00046288"/>
    </source>
</evidence>
<comment type="similarity">
    <text evidence="1 11">Belongs to the peptidase A1 family.</text>
</comment>
<dbReference type="PRINTS" id="PR00792">
    <property type="entry name" value="PEPSIN"/>
</dbReference>
<feature type="domain" description="Peptidase A1" evidence="13">
    <location>
        <begin position="43"/>
        <end position="400"/>
    </location>
</feature>
<dbReference type="InterPro" id="IPR032799">
    <property type="entry name" value="TAXi_C"/>
</dbReference>
<evidence type="ECO:0000259" key="13">
    <source>
        <dbReference type="PROSITE" id="PS51767"/>
    </source>
</evidence>
<dbReference type="PANTHER" id="PTHR13683:SF375">
    <property type="entry name" value="PEPTIDASE A1 DOMAIN-CONTAINING PROTEIN"/>
    <property type="match status" value="1"/>
</dbReference>
<dbReference type="PROSITE" id="PS00141">
    <property type="entry name" value="ASP_PROTEASE"/>
    <property type="match status" value="1"/>
</dbReference>
<evidence type="ECO:0000256" key="11">
    <source>
        <dbReference type="RuleBase" id="RU000454"/>
    </source>
</evidence>
<dbReference type="GO" id="GO:0004190">
    <property type="term" value="F:aspartic-type endopeptidase activity"/>
    <property type="evidence" value="ECO:0007669"/>
    <property type="project" value="UniProtKB-KW"/>
</dbReference>
<evidence type="ECO:0000256" key="1">
    <source>
        <dbReference type="ARBA" id="ARBA00007447"/>
    </source>
</evidence>
<dbReference type="SUPFAM" id="SSF50630">
    <property type="entry name" value="Acid proteases"/>
    <property type="match status" value="1"/>
</dbReference>
<organism evidence="14">
    <name type="scientific">Coccolithus braarudii</name>
    <dbReference type="NCBI Taxonomy" id="221442"/>
    <lineage>
        <taxon>Eukaryota</taxon>
        <taxon>Haptista</taxon>
        <taxon>Haptophyta</taxon>
        <taxon>Prymnesiophyceae</taxon>
        <taxon>Coccolithales</taxon>
        <taxon>Coccolithaceae</taxon>
        <taxon>Coccolithus</taxon>
    </lineage>
</organism>
<dbReference type="Pfam" id="PF14543">
    <property type="entry name" value="TAXi_N"/>
    <property type="match status" value="1"/>
</dbReference>
<keyword evidence="11" id="KW-0064">Aspartyl protease</keyword>
<dbReference type="PANTHER" id="PTHR13683">
    <property type="entry name" value="ASPARTYL PROTEASES"/>
    <property type="match status" value="1"/>
</dbReference>
<dbReference type="InterPro" id="IPR032861">
    <property type="entry name" value="TAXi_N"/>
</dbReference>
<name>A0A7S0Q9F4_9EUKA</name>
<keyword evidence="4" id="KW-0732">Signal</keyword>
<reference evidence="14" key="1">
    <citation type="submission" date="2021-01" db="EMBL/GenBank/DDBJ databases">
        <authorList>
            <person name="Corre E."/>
            <person name="Pelletier E."/>
            <person name="Niang G."/>
            <person name="Scheremetjew M."/>
            <person name="Finn R."/>
            <person name="Kale V."/>
            <person name="Holt S."/>
            <person name="Cochrane G."/>
            <person name="Meng A."/>
            <person name="Brown T."/>
            <person name="Cohen L."/>
        </authorList>
    </citation>
    <scope>NUCLEOTIDE SEQUENCE</scope>
    <source>
        <strain evidence="14">PLY182g</strain>
    </source>
</reference>
<proteinExistence type="inferred from homology"/>
<feature type="compositionally biased region" description="Polar residues" evidence="12">
    <location>
        <begin position="424"/>
        <end position="446"/>
    </location>
</feature>
<keyword evidence="5 11" id="KW-0378">Hydrolase</keyword>
<dbReference type="InterPro" id="IPR001461">
    <property type="entry name" value="Aspartic_peptidase_A1"/>
</dbReference>
<protein>
    <recommendedName>
        <fullName evidence="13">Peptidase A1 domain-containing protein</fullName>
    </recommendedName>
</protein>
<keyword evidence="10" id="KW-1015">Disulfide bond</keyword>
<sequence length="486" mass="52314">MLRYTGFTQPIPVPGREMTRDASGRRLSSGGVLGGALHTLGYFSTEVCLGSPPRKFDLIVDTGSSITAVPCSSCRSCGEHMCGSSGRFDLDASRTAEAVRCPRRPVPSLKCEPCRSNECGYSVRYTEGSIIRGRVVTDVAHFQRTQGETGSSNESVRVYFGCQTMESGMFQRQRADGILGLQSSRVHAKVPSMLSMLVSRKQAPNAFSLCLADRTGLFLLGGTPPQSSQGGALTVPFERGARALFSLNVVQISWSAHNGSSKSSTPVGGFSAAALHPTIVDSGTTFMYASTPVQHALLATIRKFLPRPEAGGRLCAYISPHELNALPWLYMRFNEPKRQALEVRPSQYMVEFPKKTAGKVGKHYCAAIFDNGRDGTVIGASIMRHREAIFDLQSAAITFVDSDCEAATPRSSRMVGAYSFASCPSSRSARNTTANRRLTHPRQTGGSPPVAFQRKASKVAGLTTRASLAAANSGRWASHLAQQWVG</sequence>
<feature type="region of interest" description="Disordered" evidence="12">
    <location>
        <begin position="1"/>
        <end position="25"/>
    </location>
</feature>
<evidence type="ECO:0000256" key="2">
    <source>
        <dbReference type="ARBA" id="ARBA00022670"/>
    </source>
</evidence>
<keyword evidence="7" id="KW-0472">Membrane</keyword>
<feature type="disulfide bond" evidence="10">
    <location>
        <begin position="74"/>
        <end position="82"/>
    </location>
</feature>
<evidence type="ECO:0000256" key="4">
    <source>
        <dbReference type="ARBA" id="ARBA00022729"/>
    </source>
</evidence>
<evidence type="ECO:0000256" key="5">
    <source>
        <dbReference type="ARBA" id="ARBA00022801"/>
    </source>
</evidence>
<keyword evidence="2 11" id="KW-0645">Protease</keyword>
<evidence type="ECO:0000256" key="12">
    <source>
        <dbReference type="SAM" id="MobiDB-lite"/>
    </source>
</evidence>
<dbReference type="Gene3D" id="2.40.70.10">
    <property type="entry name" value="Acid Proteases"/>
    <property type="match status" value="2"/>
</dbReference>
<evidence type="ECO:0000256" key="7">
    <source>
        <dbReference type="ARBA" id="ARBA00023136"/>
    </source>
</evidence>
<evidence type="ECO:0000256" key="3">
    <source>
        <dbReference type="ARBA" id="ARBA00022692"/>
    </source>
</evidence>
<comment type="subcellular location">
    <subcellularLocation>
        <location evidence="8">Endomembrane system</location>
        <topology evidence="8">Single-pass type I membrane protein</topology>
    </subcellularLocation>
</comment>
<dbReference type="PROSITE" id="PS51767">
    <property type="entry name" value="PEPTIDASE_A1"/>
    <property type="match status" value="1"/>
</dbReference>
<keyword evidence="6" id="KW-1133">Transmembrane helix</keyword>
<keyword evidence="3" id="KW-0812">Transmembrane</keyword>
<evidence type="ECO:0000313" key="14">
    <source>
        <dbReference type="EMBL" id="CAD8617551.1"/>
    </source>
</evidence>
<dbReference type="GO" id="GO:0006508">
    <property type="term" value="P:proteolysis"/>
    <property type="evidence" value="ECO:0007669"/>
    <property type="project" value="UniProtKB-KW"/>
</dbReference>
<evidence type="ECO:0000256" key="9">
    <source>
        <dbReference type="PIRSR" id="PIRSR601461-1"/>
    </source>
</evidence>
<feature type="region of interest" description="Disordered" evidence="12">
    <location>
        <begin position="424"/>
        <end position="450"/>
    </location>
</feature>
<dbReference type="EMBL" id="HBEY01043690">
    <property type="protein sequence ID" value="CAD8617551.1"/>
    <property type="molecule type" value="Transcribed_RNA"/>
</dbReference>